<dbReference type="Proteomes" id="UP000012488">
    <property type="component" value="Chromosome"/>
</dbReference>
<dbReference type="OrthoDB" id="7264945at2"/>
<protein>
    <submittedName>
        <fullName evidence="1">Uncharacterized protein</fullName>
    </submittedName>
</protein>
<reference evidence="1 2" key="2">
    <citation type="journal article" date="2013" name="Genome Announc.">
        <title>Draft Genome Sequence of Methylobacterium mesophilicum Strain SR1.6/6, Isolated from Citrus sinensis.</title>
        <authorList>
            <person name="Marinho Almeida D."/>
            <person name="Dini-Andreote F."/>
            <person name="Camargo Neves A.A."/>
            <person name="Juca Ramos R.T."/>
            <person name="Andreote F.D."/>
            <person name="Carneiro A.R."/>
            <person name="Oliveira de Souza Lima A."/>
            <person name="Caracciolo Gomes de Sa P.H."/>
            <person name="Ribeiro Barbosa M.S."/>
            <person name="Araujo W.L."/>
            <person name="Silva A."/>
        </authorList>
    </citation>
    <scope>NUCLEOTIDE SEQUENCE [LARGE SCALE GENOMIC DNA]</scope>
    <source>
        <strain evidence="1 2">SR1.6/6</strain>
    </source>
</reference>
<dbReference type="RefSeq" id="WP_010685043.1">
    <property type="nucleotide sequence ID" value="NZ_CP043538.1"/>
</dbReference>
<dbReference type="AlphaFoldDB" id="A0A6B9FEN8"/>
<proteinExistence type="predicted"/>
<dbReference type="EMBL" id="CP043538">
    <property type="protein sequence ID" value="QGY01247.1"/>
    <property type="molecule type" value="Genomic_DNA"/>
</dbReference>
<name>A0A6B9FEN8_9HYPH</name>
<accession>A0A6B9FEN8</accession>
<gene>
    <name evidence="1" type="ORF">MMSR116_04520</name>
</gene>
<evidence type="ECO:0000313" key="1">
    <source>
        <dbReference type="EMBL" id="QGY01247.1"/>
    </source>
</evidence>
<evidence type="ECO:0000313" key="2">
    <source>
        <dbReference type="Proteomes" id="UP000012488"/>
    </source>
</evidence>
<organism evidence="1 2">
    <name type="scientific">Methylobacterium mesophilicum SR1.6/6</name>
    <dbReference type="NCBI Taxonomy" id="908290"/>
    <lineage>
        <taxon>Bacteria</taxon>
        <taxon>Pseudomonadati</taxon>
        <taxon>Pseudomonadota</taxon>
        <taxon>Alphaproteobacteria</taxon>
        <taxon>Hyphomicrobiales</taxon>
        <taxon>Methylobacteriaceae</taxon>
        <taxon>Methylobacterium</taxon>
    </lineage>
</organism>
<sequence length="253" mass="26565">MPESGSLEIDGDRSASVRTLAAGRQAGRDGALCAMEAVAHLAGEPLSDRPACASPVIAAYVRTWSDGLPQAARDGLILPLLPRLVGTRGPESVERHRAGMVADWLVRVHLPAWFHLAKLNVEADVLAGLPEIRDLGDLAGLCDDLRRARKRAVTANLTLRQTGPSARAAAWDVAQRAAWTAIRDDLEAAGGPILAAAWDAAYAAAYAAARASGKALLEPTRRALEDTALTLVERLIAAGETGSDGGRPADPRP</sequence>
<reference evidence="1 2" key="1">
    <citation type="journal article" date="2012" name="Genet. Mol. Biol.">
        <title>Analysis of 16S rRNA and mxaF genes revealing insights into Methylobacterium niche-specific plant association.</title>
        <authorList>
            <person name="Dourado M.N."/>
            <person name="Andreote F.D."/>
            <person name="Dini-Andreote F."/>
            <person name="Conti R."/>
            <person name="Araujo J.M."/>
            <person name="Araujo W.L."/>
        </authorList>
    </citation>
    <scope>NUCLEOTIDE SEQUENCE [LARGE SCALE GENOMIC DNA]</scope>
    <source>
        <strain evidence="1 2">SR1.6/6</strain>
    </source>
</reference>
<dbReference type="KEGG" id="mmes:MMSR116_04520"/>